<keyword evidence="4 6" id="KW-1133">Transmembrane helix</keyword>
<evidence type="ECO:0000256" key="6">
    <source>
        <dbReference type="SAM" id="Phobius"/>
    </source>
</evidence>
<dbReference type="PANTHER" id="PTHR30572">
    <property type="entry name" value="MEMBRANE COMPONENT OF TRANSPORTER-RELATED"/>
    <property type="match status" value="1"/>
</dbReference>
<keyword evidence="10" id="KW-1185">Reference proteome</keyword>
<feature type="transmembrane region" description="Helical" evidence="6">
    <location>
        <begin position="275"/>
        <end position="300"/>
    </location>
</feature>
<feature type="domain" description="ABC3 transporter permease C-terminal" evidence="7">
    <location>
        <begin position="282"/>
        <end position="398"/>
    </location>
</feature>
<feature type="transmembrane region" description="Helical" evidence="6">
    <location>
        <begin position="701"/>
        <end position="720"/>
    </location>
</feature>
<proteinExistence type="predicted"/>
<feature type="transmembrane region" description="Helical" evidence="6">
    <location>
        <begin position="417"/>
        <end position="436"/>
    </location>
</feature>
<evidence type="ECO:0000313" key="9">
    <source>
        <dbReference type="EMBL" id="NOU58865.1"/>
    </source>
</evidence>
<evidence type="ECO:0000256" key="1">
    <source>
        <dbReference type="ARBA" id="ARBA00004651"/>
    </source>
</evidence>
<evidence type="ECO:0000313" key="10">
    <source>
        <dbReference type="Proteomes" id="UP000732105"/>
    </source>
</evidence>
<sequence length="772" mass="88588">MISKHLKTFLLHLWKNKLYSFITIFGFSISLMFILLLSIYIKNEYSADQFHEKKDRIFRLTHGEECGFAPPSGPLLMDKFPEVENYARTRAFDGFLKSGDSSKLKASLMFADSSFLNIFTFKMIKGNSKNALYRKNSIVLTKTFAYKMFGGLPEIGTKVTLNDIADLEVSGIIEDVPTKTHFKSFEALIHFPSMGEIFEIENFLTSFGSNSYGLYILAKPGTHFPAKANEILTLFKEVNWMFKQGYAKSLEVEPIADSYFSKSTSYNSQNKSKRFVLVLSGIVILILILSIFNYVNLTVAQSSFRSREIAIRKLIGGKKHILLMQSLLESIIVCFIALVLAILLSFQVETIFNSLLNTDINLWNEINVANITRLILFMVLVALVAGIVPSLKIASFDPIEVMKGKYRMKEKSVYSKLMICFQYVIIISLITCAFFIHKQTSFMRNYQLGFEKENMLTFECEIPAKKQRVLQEILQKIPGVEHVCLTCGTPLDGGNNSCFTYNDKQVSFQYFYVDTTFFKMMNIPVQKTGVGYAKNMCWINQKGLKELGLPENASNFKRNDQNYPIYGIVQDFHFRDLKSELGPALFRILKPEDAAWSFTIKMNGANNYETIQHIKKAHSNFTNGVPLKIDFFNESVQSWYDKEEKTGKIVKYFALLTIIISVMGLFAMALYYVQQKQKEIGLRKVNGAKTHEIMRMLNKDYSNWVLIAFVISCPISYFAMNRWLENFAYRTELSWWIFALAGVIAMGIALLTVSWQSWRAARRNPVESLRYE</sequence>
<feature type="domain" description="ABC3 transporter permease C-terminal" evidence="7">
    <location>
        <begin position="653"/>
        <end position="765"/>
    </location>
</feature>
<dbReference type="InterPro" id="IPR025857">
    <property type="entry name" value="MacB_PCD"/>
</dbReference>
<feature type="transmembrane region" description="Helical" evidence="6">
    <location>
        <begin position="21"/>
        <end position="41"/>
    </location>
</feature>
<keyword evidence="3 6" id="KW-0812">Transmembrane</keyword>
<evidence type="ECO:0000259" key="7">
    <source>
        <dbReference type="Pfam" id="PF02687"/>
    </source>
</evidence>
<evidence type="ECO:0000256" key="5">
    <source>
        <dbReference type="ARBA" id="ARBA00023136"/>
    </source>
</evidence>
<keyword evidence="5 6" id="KW-0472">Membrane</keyword>
<dbReference type="PANTHER" id="PTHR30572:SF18">
    <property type="entry name" value="ABC-TYPE MACROLIDE FAMILY EXPORT SYSTEM PERMEASE COMPONENT 2"/>
    <property type="match status" value="1"/>
</dbReference>
<dbReference type="Pfam" id="PF12704">
    <property type="entry name" value="MacB_PCD"/>
    <property type="match status" value="1"/>
</dbReference>
<accession>A0ABX1WSC5</accession>
<comment type="caution">
    <text evidence="9">The sequence shown here is derived from an EMBL/GenBank/DDBJ whole genome shotgun (WGS) entry which is preliminary data.</text>
</comment>
<dbReference type="Proteomes" id="UP000732105">
    <property type="component" value="Unassembled WGS sequence"/>
</dbReference>
<dbReference type="InterPro" id="IPR003838">
    <property type="entry name" value="ABC3_permease_C"/>
</dbReference>
<evidence type="ECO:0000256" key="3">
    <source>
        <dbReference type="ARBA" id="ARBA00022692"/>
    </source>
</evidence>
<evidence type="ECO:0000256" key="2">
    <source>
        <dbReference type="ARBA" id="ARBA00022475"/>
    </source>
</evidence>
<protein>
    <submittedName>
        <fullName evidence="9">ABC transporter permease</fullName>
    </submittedName>
</protein>
<feature type="transmembrane region" description="Helical" evidence="6">
    <location>
        <begin position="321"/>
        <end position="346"/>
    </location>
</feature>
<name>A0ABX1WSC5_9BACT</name>
<reference evidence="9 10" key="1">
    <citation type="submission" date="2018-12" db="EMBL/GenBank/DDBJ databases">
        <title>Marinifilum JC070 sp. nov., a marine bacterium isolated from Yongle Blue Hole in the South China Sea.</title>
        <authorList>
            <person name="Fu T."/>
        </authorList>
    </citation>
    <scope>NUCLEOTIDE SEQUENCE [LARGE SCALE GENOMIC DNA]</scope>
    <source>
        <strain evidence="9 10">JC070</strain>
    </source>
</reference>
<feature type="transmembrane region" description="Helical" evidence="6">
    <location>
        <begin position="374"/>
        <end position="396"/>
    </location>
</feature>
<keyword evidence="2" id="KW-1003">Cell membrane</keyword>
<feature type="transmembrane region" description="Helical" evidence="6">
    <location>
        <begin position="652"/>
        <end position="673"/>
    </location>
</feature>
<dbReference type="InterPro" id="IPR050250">
    <property type="entry name" value="Macrolide_Exporter_MacB"/>
</dbReference>
<dbReference type="EMBL" id="RZNH01000003">
    <property type="protein sequence ID" value="NOU58865.1"/>
    <property type="molecule type" value="Genomic_DNA"/>
</dbReference>
<comment type="subcellular location">
    <subcellularLocation>
        <location evidence="1">Cell membrane</location>
        <topology evidence="1">Multi-pass membrane protein</topology>
    </subcellularLocation>
</comment>
<feature type="domain" description="MacB-like periplasmic core" evidence="8">
    <location>
        <begin position="20"/>
        <end position="231"/>
    </location>
</feature>
<dbReference type="RefSeq" id="WP_171594143.1">
    <property type="nucleotide sequence ID" value="NZ_RZNH01000003.1"/>
</dbReference>
<gene>
    <name evidence="9" type="ORF">ELS83_03475</name>
</gene>
<dbReference type="Pfam" id="PF02687">
    <property type="entry name" value="FtsX"/>
    <property type="match status" value="2"/>
</dbReference>
<evidence type="ECO:0000256" key="4">
    <source>
        <dbReference type="ARBA" id="ARBA00022989"/>
    </source>
</evidence>
<organism evidence="9 10">
    <name type="scientific">Marinifilum caeruleilacunae</name>
    <dbReference type="NCBI Taxonomy" id="2499076"/>
    <lineage>
        <taxon>Bacteria</taxon>
        <taxon>Pseudomonadati</taxon>
        <taxon>Bacteroidota</taxon>
        <taxon>Bacteroidia</taxon>
        <taxon>Marinilabiliales</taxon>
        <taxon>Marinifilaceae</taxon>
    </lineage>
</organism>
<evidence type="ECO:0000259" key="8">
    <source>
        <dbReference type="Pfam" id="PF12704"/>
    </source>
</evidence>
<feature type="transmembrane region" description="Helical" evidence="6">
    <location>
        <begin position="735"/>
        <end position="755"/>
    </location>
</feature>